<dbReference type="FunFam" id="3.90.190.20:FF:000006">
    <property type="entry name" value="UDP-N-acetylmuramoyl-L-alanyl-D-glutamate--2,6-diaminopimelate ligase"/>
    <property type="match status" value="1"/>
</dbReference>
<feature type="binding site" evidence="15">
    <location>
        <position position="150"/>
    </location>
    <ligand>
        <name>UDP-N-acetyl-alpha-D-muramoyl-L-alanyl-D-glutamate</name>
        <dbReference type="ChEBI" id="CHEBI:83900"/>
    </ligand>
</feature>
<evidence type="ECO:0000256" key="12">
    <source>
        <dbReference type="ARBA" id="ARBA00075482"/>
    </source>
</evidence>
<comment type="function">
    <text evidence="9 15">Catalyzes the addition of meso-diaminopimelic acid to the nucleotide precursor UDP-N-acetylmuramoyl-L-alanyl-D-glutamate (UMAG) in the biosynthesis of bacterial cell-wall peptidoglycan.</text>
</comment>
<keyword evidence="3 15" id="KW-0132">Cell division</keyword>
<keyword evidence="15" id="KW-0460">Magnesium</keyword>
<dbReference type="EMBL" id="BMNQ01000004">
    <property type="protein sequence ID" value="GGJ86726.1"/>
    <property type="molecule type" value="Genomic_DNA"/>
</dbReference>
<feature type="binding site" evidence="15">
    <location>
        <position position="186"/>
    </location>
    <ligand>
        <name>UDP-N-acetyl-alpha-D-muramoyl-L-alanyl-D-glutamate</name>
        <dbReference type="ChEBI" id="CHEBI:83900"/>
    </ligand>
</feature>
<comment type="caution">
    <text evidence="15">Lacks conserved residue(s) required for the propagation of feature annotation.</text>
</comment>
<keyword evidence="7 15" id="KW-0961">Cell wall biogenesis/degradation</keyword>
<evidence type="ECO:0000256" key="13">
    <source>
        <dbReference type="ARBA" id="ARBA00076158"/>
    </source>
</evidence>
<keyword evidence="15" id="KW-0963">Cytoplasm</keyword>
<dbReference type="SUPFAM" id="SSF53623">
    <property type="entry name" value="MurD-like peptide ligases, catalytic domain"/>
    <property type="match status" value="1"/>
</dbReference>
<dbReference type="SUPFAM" id="SSF63418">
    <property type="entry name" value="MurE/MurF N-terminal domain"/>
    <property type="match status" value="1"/>
</dbReference>
<comment type="similarity">
    <text evidence="2 15">Belongs to the MurCDEF family. MurE subfamily.</text>
</comment>
<dbReference type="GO" id="GO:0009252">
    <property type="term" value="P:peptidoglycan biosynthetic process"/>
    <property type="evidence" value="ECO:0007669"/>
    <property type="project" value="UniProtKB-UniRule"/>
</dbReference>
<reference evidence="20" key="2">
    <citation type="submission" date="2020-09" db="EMBL/GenBank/DDBJ databases">
        <authorList>
            <person name="Sun Q."/>
            <person name="Ohkuma M."/>
        </authorList>
    </citation>
    <scope>NUCLEOTIDE SEQUENCE</scope>
    <source>
        <strain evidence="20">JCM 12580</strain>
    </source>
</reference>
<evidence type="ECO:0000256" key="11">
    <source>
        <dbReference type="ARBA" id="ARBA00072883"/>
    </source>
</evidence>
<dbReference type="NCBIfam" id="TIGR01085">
    <property type="entry name" value="murE"/>
    <property type="match status" value="1"/>
</dbReference>
<sequence length="489" mass="54019">MKLSELLSVLPFYNTSTSLDDMEVSGIETDSRNVDRGNLFICINGFTVDGHDFVEQAAANGASAVLTEKEVNTSIPVIRVDDTEKVMAMLASKYYGYPTRRFPLIGITGTNGKTTVSYLLESIFQQYKRKTGLIGTIQMKIGQDAYSVHNTTPDALFLQKTFHQMEKEDVDTAIMEVSSHALDMGRVHGCDFDIAIFTNLSQDHLDYHPDMNDYLHAKSLLFAQLGNTYNDEQSKFAIINDDDPNSAFLQKSTAQHVVTYGCQKGAQVRAEDIDLDVTKTSFTMHTPMGSVKINSSLIGKFNVYNMLAASAAAISAGIPLKIIKEALENMRGVSGRFQPVEGNHEYAAVVDYAHTPDSLENVLQTIKGFAENNVYVVVGCGGDRDKTKRPLMASIALKYADRAIFTSDNPRTEDPQAILDDMTDGLSGAHYTVIENRKDAIFHAINLAKKGDIVLIAGKGHETYQDIGRTRYDFDDREVAKQAIQAKEN</sequence>
<evidence type="ECO:0000256" key="15">
    <source>
        <dbReference type="HAMAP-Rule" id="MF_00208"/>
    </source>
</evidence>
<evidence type="ECO:0000313" key="21">
    <source>
        <dbReference type="Proteomes" id="UP000658382"/>
    </source>
</evidence>
<evidence type="ECO:0000259" key="19">
    <source>
        <dbReference type="Pfam" id="PF08245"/>
    </source>
</evidence>
<dbReference type="RefSeq" id="WP_188631640.1">
    <property type="nucleotide sequence ID" value="NZ_BMNQ01000004.1"/>
</dbReference>
<dbReference type="Pfam" id="PF02875">
    <property type="entry name" value="Mur_ligase_C"/>
    <property type="match status" value="1"/>
</dbReference>
<evidence type="ECO:0000256" key="1">
    <source>
        <dbReference type="ARBA" id="ARBA00004752"/>
    </source>
</evidence>
<keyword evidence="21" id="KW-1185">Reference proteome</keyword>
<dbReference type="InterPro" id="IPR013221">
    <property type="entry name" value="Mur_ligase_cen"/>
</dbReference>
<dbReference type="EC" id="6.3.2.13" evidence="10 15"/>
<feature type="short sequence motif" description="Meso-diaminopimelate recognition motif" evidence="15">
    <location>
        <begin position="408"/>
        <end position="411"/>
    </location>
</feature>
<dbReference type="Pfam" id="PF01225">
    <property type="entry name" value="Mur_ligase"/>
    <property type="match status" value="1"/>
</dbReference>
<dbReference type="NCBIfam" id="NF001124">
    <property type="entry name" value="PRK00139.1-2"/>
    <property type="match status" value="1"/>
</dbReference>
<evidence type="ECO:0000256" key="2">
    <source>
        <dbReference type="ARBA" id="ARBA00005898"/>
    </source>
</evidence>
<reference evidence="20" key="1">
    <citation type="journal article" date="2014" name="Int. J. Syst. Evol. Microbiol.">
        <title>Complete genome sequence of Corynebacterium casei LMG S-19264T (=DSM 44701T), isolated from a smear-ripened cheese.</title>
        <authorList>
            <consortium name="US DOE Joint Genome Institute (JGI-PGF)"/>
            <person name="Walter F."/>
            <person name="Albersmeier A."/>
            <person name="Kalinowski J."/>
            <person name="Ruckert C."/>
        </authorList>
    </citation>
    <scope>NUCLEOTIDE SEQUENCE</scope>
    <source>
        <strain evidence="20">JCM 12580</strain>
    </source>
</reference>
<evidence type="ECO:0000256" key="5">
    <source>
        <dbReference type="ARBA" id="ARBA00022984"/>
    </source>
</evidence>
<dbReference type="NCBIfam" id="NF001126">
    <property type="entry name" value="PRK00139.1-4"/>
    <property type="match status" value="1"/>
</dbReference>
<dbReference type="Gene3D" id="3.90.190.20">
    <property type="entry name" value="Mur ligase, C-terminal domain"/>
    <property type="match status" value="1"/>
</dbReference>
<evidence type="ECO:0000313" key="20">
    <source>
        <dbReference type="EMBL" id="GGJ86726.1"/>
    </source>
</evidence>
<feature type="binding site" evidence="15">
    <location>
        <position position="462"/>
    </location>
    <ligand>
        <name>meso-2,6-diaminopimelate</name>
        <dbReference type="ChEBI" id="CHEBI:57791"/>
    </ligand>
</feature>
<keyword evidence="15" id="KW-0067">ATP-binding</keyword>
<feature type="domain" description="Mur ligase N-terminal catalytic" evidence="17">
    <location>
        <begin position="23"/>
        <end position="95"/>
    </location>
</feature>
<feature type="binding site" evidence="15">
    <location>
        <position position="458"/>
    </location>
    <ligand>
        <name>meso-2,6-diaminopimelate</name>
        <dbReference type="ChEBI" id="CHEBI:57791"/>
    </ligand>
</feature>
<dbReference type="InterPro" id="IPR004101">
    <property type="entry name" value="Mur_ligase_C"/>
</dbReference>
<dbReference type="Gene3D" id="3.40.1390.10">
    <property type="entry name" value="MurE/MurF, N-terminal domain"/>
    <property type="match status" value="1"/>
</dbReference>
<dbReference type="GO" id="GO:0051301">
    <property type="term" value="P:cell division"/>
    <property type="evidence" value="ECO:0007669"/>
    <property type="project" value="UniProtKB-KW"/>
</dbReference>
<feature type="modified residue" description="N6-carboxylysine" evidence="15">
    <location>
        <position position="218"/>
    </location>
</feature>
<dbReference type="GO" id="GO:0000287">
    <property type="term" value="F:magnesium ion binding"/>
    <property type="evidence" value="ECO:0007669"/>
    <property type="project" value="UniProtKB-UniRule"/>
</dbReference>
<evidence type="ECO:0000256" key="3">
    <source>
        <dbReference type="ARBA" id="ARBA00022618"/>
    </source>
</evidence>
<protein>
    <recommendedName>
        <fullName evidence="11 15">UDP-N-acetylmuramoyl-L-alanyl-D-glutamate--2,6-diaminopimelate ligase</fullName>
        <ecNumber evidence="10 15">6.3.2.13</ecNumber>
    </recommendedName>
    <alternativeName>
        <fullName evidence="12 15">Meso-A2pm-adding enzyme</fullName>
    </alternativeName>
    <alternativeName>
        <fullName evidence="13 15">Meso-diaminopimelate-adding enzyme</fullName>
    </alternativeName>
    <alternativeName>
        <fullName evidence="14 15">UDP-MurNAc-L-Ala-D-Glu:meso-diaminopimelate ligase</fullName>
    </alternativeName>
    <alternativeName>
        <fullName evidence="15">UDP-MurNAc-tripeptide synthetase</fullName>
    </alternativeName>
    <alternativeName>
        <fullName evidence="15">UDP-N-acetylmuramyl-tripeptide synthetase</fullName>
    </alternativeName>
</protein>
<feature type="binding site" evidence="15">
    <location>
        <position position="384"/>
    </location>
    <ligand>
        <name>meso-2,6-diaminopimelate</name>
        <dbReference type="ChEBI" id="CHEBI:57791"/>
    </ligand>
</feature>
<dbReference type="AlphaFoldDB" id="A0A917UV14"/>
<dbReference type="GO" id="GO:0005524">
    <property type="term" value="F:ATP binding"/>
    <property type="evidence" value="ECO:0007669"/>
    <property type="project" value="UniProtKB-UniRule"/>
</dbReference>
<dbReference type="GO" id="GO:0071555">
    <property type="term" value="P:cell wall organization"/>
    <property type="evidence" value="ECO:0007669"/>
    <property type="project" value="UniProtKB-KW"/>
</dbReference>
<evidence type="ECO:0000256" key="16">
    <source>
        <dbReference type="RuleBase" id="RU004135"/>
    </source>
</evidence>
<comment type="PTM">
    <text evidence="15">Carboxylation is probably crucial for Mg(2+) binding and, consequently, for the gamma-phosphate positioning of ATP.</text>
</comment>
<evidence type="ECO:0000256" key="8">
    <source>
        <dbReference type="ARBA" id="ARBA00050251"/>
    </source>
</evidence>
<feature type="binding site" evidence="15">
    <location>
        <begin position="151"/>
        <end position="152"/>
    </location>
    <ligand>
        <name>UDP-N-acetyl-alpha-D-muramoyl-L-alanyl-D-glutamate</name>
        <dbReference type="ChEBI" id="CHEBI:83900"/>
    </ligand>
</feature>
<dbReference type="GO" id="GO:0005737">
    <property type="term" value="C:cytoplasm"/>
    <property type="evidence" value="ECO:0007669"/>
    <property type="project" value="UniProtKB-SubCell"/>
</dbReference>
<evidence type="ECO:0000256" key="10">
    <source>
        <dbReference type="ARBA" id="ARBA00066633"/>
    </source>
</evidence>
<comment type="caution">
    <text evidence="20">The sequence shown here is derived from an EMBL/GenBank/DDBJ whole genome shotgun (WGS) entry which is preliminary data.</text>
</comment>
<comment type="subcellular location">
    <subcellularLocation>
        <location evidence="15 16">Cytoplasm</location>
    </subcellularLocation>
</comment>
<dbReference type="PANTHER" id="PTHR23135:SF4">
    <property type="entry name" value="UDP-N-ACETYLMURAMOYL-L-ALANYL-D-GLUTAMATE--2,6-DIAMINOPIMELATE LIGASE MURE HOMOLOG, CHLOROPLASTIC"/>
    <property type="match status" value="1"/>
</dbReference>
<dbReference type="Gene3D" id="3.40.1190.10">
    <property type="entry name" value="Mur-like, catalytic domain"/>
    <property type="match status" value="1"/>
</dbReference>
<feature type="binding site" evidence="15">
    <location>
        <position position="178"/>
    </location>
    <ligand>
        <name>UDP-N-acetyl-alpha-D-muramoyl-L-alanyl-D-glutamate</name>
        <dbReference type="ChEBI" id="CHEBI:83900"/>
    </ligand>
</feature>
<proteinExistence type="inferred from homology"/>
<evidence type="ECO:0000259" key="18">
    <source>
        <dbReference type="Pfam" id="PF02875"/>
    </source>
</evidence>
<dbReference type="InterPro" id="IPR035911">
    <property type="entry name" value="MurE/MurF_N"/>
</dbReference>
<feature type="binding site" evidence="15">
    <location>
        <begin position="109"/>
        <end position="115"/>
    </location>
    <ligand>
        <name>ATP</name>
        <dbReference type="ChEBI" id="CHEBI:30616"/>
    </ligand>
</feature>
<dbReference type="GO" id="GO:0008360">
    <property type="term" value="P:regulation of cell shape"/>
    <property type="evidence" value="ECO:0007669"/>
    <property type="project" value="UniProtKB-KW"/>
</dbReference>
<dbReference type="Pfam" id="PF08245">
    <property type="entry name" value="Mur_ligase_M"/>
    <property type="match status" value="1"/>
</dbReference>
<gene>
    <name evidence="15 20" type="primary">murE</name>
    <name evidence="20" type="ORF">GCM10007063_06570</name>
</gene>
<dbReference type="SUPFAM" id="SSF53244">
    <property type="entry name" value="MurD-like peptide ligases, peptide-binding domain"/>
    <property type="match status" value="1"/>
</dbReference>
<dbReference type="InterPro" id="IPR005761">
    <property type="entry name" value="UDP-N-AcMur-Glu-dNH2Pim_ligase"/>
</dbReference>
<keyword evidence="6 15" id="KW-0131">Cell cycle</keyword>
<feature type="domain" description="Mur ligase central" evidence="19">
    <location>
        <begin position="107"/>
        <end position="313"/>
    </location>
</feature>
<dbReference type="GO" id="GO:0008765">
    <property type="term" value="F:UDP-N-acetylmuramoylalanyl-D-glutamate-2,6-diaminopimelate ligase activity"/>
    <property type="evidence" value="ECO:0007669"/>
    <property type="project" value="UniProtKB-UniRule"/>
</dbReference>
<dbReference type="InterPro" id="IPR036565">
    <property type="entry name" value="Mur-like_cat_sf"/>
</dbReference>
<keyword evidence="5 15" id="KW-0573">Peptidoglycan synthesis</keyword>
<name>A0A917UV14_9BACI</name>
<evidence type="ECO:0000256" key="7">
    <source>
        <dbReference type="ARBA" id="ARBA00023316"/>
    </source>
</evidence>
<dbReference type="InterPro" id="IPR036615">
    <property type="entry name" value="Mur_ligase_C_dom_sf"/>
</dbReference>
<evidence type="ECO:0000259" key="17">
    <source>
        <dbReference type="Pfam" id="PF01225"/>
    </source>
</evidence>
<evidence type="ECO:0000256" key="4">
    <source>
        <dbReference type="ARBA" id="ARBA00022960"/>
    </source>
</evidence>
<dbReference type="PANTHER" id="PTHR23135">
    <property type="entry name" value="MUR LIGASE FAMILY MEMBER"/>
    <property type="match status" value="1"/>
</dbReference>
<comment type="cofactor">
    <cofactor evidence="15">
        <name>Mg(2+)</name>
        <dbReference type="ChEBI" id="CHEBI:18420"/>
    </cofactor>
</comment>
<organism evidence="20 21">
    <name type="scientific">Lentibacillus kapialis</name>
    <dbReference type="NCBI Taxonomy" id="340214"/>
    <lineage>
        <taxon>Bacteria</taxon>
        <taxon>Bacillati</taxon>
        <taxon>Bacillota</taxon>
        <taxon>Bacilli</taxon>
        <taxon>Bacillales</taxon>
        <taxon>Bacillaceae</taxon>
        <taxon>Lentibacillus</taxon>
    </lineage>
</organism>
<feature type="domain" description="Mur ligase C-terminal" evidence="18">
    <location>
        <begin position="335"/>
        <end position="460"/>
    </location>
</feature>
<feature type="binding site" evidence="15">
    <location>
        <position position="31"/>
    </location>
    <ligand>
        <name>UDP-N-acetyl-alpha-D-muramoyl-L-alanyl-D-glutamate</name>
        <dbReference type="ChEBI" id="CHEBI:83900"/>
    </ligand>
</feature>
<evidence type="ECO:0000256" key="6">
    <source>
        <dbReference type="ARBA" id="ARBA00023306"/>
    </source>
</evidence>
<dbReference type="HAMAP" id="MF_00208">
    <property type="entry name" value="MurE"/>
    <property type="match status" value="1"/>
</dbReference>
<dbReference type="Proteomes" id="UP000658382">
    <property type="component" value="Unassembled WGS sequence"/>
</dbReference>
<accession>A0A917UV14</accession>
<evidence type="ECO:0000256" key="14">
    <source>
        <dbReference type="ARBA" id="ARBA00081560"/>
    </source>
</evidence>
<feature type="binding site" evidence="15">
    <location>
        <begin position="408"/>
        <end position="411"/>
    </location>
    <ligand>
        <name>meso-2,6-diaminopimelate</name>
        <dbReference type="ChEBI" id="CHEBI:57791"/>
    </ligand>
</feature>
<comment type="pathway">
    <text evidence="1 15 16">Cell wall biogenesis; peptidoglycan biosynthesis.</text>
</comment>
<comment type="catalytic activity">
    <reaction evidence="8 15">
        <text>UDP-N-acetyl-alpha-D-muramoyl-L-alanyl-D-glutamate + meso-2,6-diaminopimelate + ATP = UDP-N-acetyl-alpha-D-muramoyl-L-alanyl-gamma-D-glutamyl-meso-2,6-diaminopimelate + ADP + phosphate + H(+)</text>
        <dbReference type="Rhea" id="RHEA:23676"/>
        <dbReference type="ChEBI" id="CHEBI:15378"/>
        <dbReference type="ChEBI" id="CHEBI:30616"/>
        <dbReference type="ChEBI" id="CHEBI:43474"/>
        <dbReference type="ChEBI" id="CHEBI:57791"/>
        <dbReference type="ChEBI" id="CHEBI:83900"/>
        <dbReference type="ChEBI" id="CHEBI:83905"/>
        <dbReference type="ChEBI" id="CHEBI:456216"/>
        <dbReference type="EC" id="6.3.2.13"/>
    </reaction>
</comment>
<keyword evidence="15" id="KW-0547">Nucleotide-binding</keyword>
<keyword evidence="15 20" id="KW-0436">Ligase</keyword>
<evidence type="ECO:0000256" key="9">
    <source>
        <dbReference type="ARBA" id="ARBA00056782"/>
    </source>
</evidence>
<keyword evidence="4 15" id="KW-0133">Cell shape</keyword>
<dbReference type="InterPro" id="IPR000713">
    <property type="entry name" value="Mur_ligase_N"/>
</dbReference>